<dbReference type="SMART" id="SM00509">
    <property type="entry name" value="TFS2N"/>
    <property type="match status" value="1"/>
</dbReference>
<dbReference type="GO" id="GO:0016592">
    <property type="term" value="C:mediator complex"/>
    <property type="evidence" value="ECO:0007669"/>
    <property type="project" value="InterPro"/>
</dbReference>
<dbReference type="InterPro" id="IPR017923">
    <property type="entry name" value="TFIIS_N"/>
</dbReference>
<dbReference type="GO" id="GO:0070847">
    <property type="term" value="C:core mediator complex"/>
    <property type="evidence" value="ECO:0007669"/>
    <property type="project" value="TreeGrafter"/>
</dbReference>
<feature type="compositionally biased region" description="Gly residues" evidence="11">
    <location>
        <begin position="167"/>
        <end position="177"/>
    </location>
</feature>
<dbReference type="Proteomes" id="UP000189704">
    <property type="component" value="Unplaced"/>
</dbReference>
<sequence length="569" mass="61986">MVAVLEVISSLEKYPITKEALEETRLGKLINDVRKKTQNEELAKRAKKLLRSWQKLIEPAHQNEALRGLAGAAGSANGGAHNCRPDAGASAPKSIHDLKHRNDIQRLPGQRLDRLGSRKRRGDQRDLGHPGPPPKVSKASHDPLLSNSSPLPTNGIGGSPESFPGPLDGGGHMGPEGGRLERSENDKHGAKIPVHAVRPHTSSPSLGKPPGPCLPAKASVLQQPDRGDETPGPPHPKGPPRCSFSPRNSRHEASFARQQSPYAPKGSVPSPSPRPQALEATQAPSPLPLAQPSTPPVRRLELLPGTENPVRWPEQPEGHQRLGPGCKAGLPLAEPLLPRAGFSPDSSKADSDAASSGGSDGKKKKRYRPRDYTVNLDGQVAEAGVKPVRLKERKLTFDPMTRQIRPLTQKEPVQADSPTHTEPSPRTEPDKEAKASLQSPFEQTNWKELSRNEIIQSYLSRQSSLLSSSGAQTPGAHHFMSEYLRQEEGARRGARRPHVLVPHGLPTDLPGLTRDITQDDLDRIQAQRWPGVNGCQDTQGNWYDWTQCISLDPHGDDGRLNILPYVCWD</sequence>
<dbReference type="OrthoDB" id="550309at2759"/>
<feature type="region of interest" description="Disordered" evidence="11">
    <location>
        <begin position="73"/>
        <end position="375"/>
    </location>
</feature>
<comment type="similarity">
    <text evidence="2">Belongs to the Mediator complex subunit 26 family.</text>
</comment>
<feature type="compositionally biased region" description="Pro residues" evidence="11">
    <location>
        <begin position="285"/>
        <end position="295"/>
    </location>
</feature>
<dbReference type="SUPFAM" id="SSF47676">
    <property type="entry name" value="Conserved domain common to transcription factors TFIIS, elongin A, CRSP70"/>
    <property type="match status" value="1"/>
</dbReference>
<evidence type="ECO:0000259" key="12">
    <source>
        <dbReference type="PROSITE" id="PS51319"/>
    </source>
</evidence>
<dbReference type="RefSeq" id="XP_021563569.1">
    <property type="nucleotide sequence ID" value="XM_021707894.1"/>
</dbReference>
<name>A0A3Q0DGG1_CARSF</name>
<keyword evidence="4" id="KW-0805">Transcription regulation</keyword>
<dbReference type="InterPro" id="IPR031416">
    <property type="entry name" value="Med26_C"/>
</dbReference>
<dbReference type="STRING" id="1868482.ENSTSYP00000024596"/>
<evidence type="ECO:0000256" key="4">
    <source>
        <dbReference type="ARBA" id="ARBA00023015"/>
    </source>
</evidence>
<dbReference type="KEGG" id="csyr:103250190"/>
<dbReference type="Gene3D" id="1.20.930.10">
    <property type="entry name" value="Conserved domain common to transcription factors TFIIS, elongin A, CRSP70"/>
    <property type="match status" value="1"/>
</dbReference>
<keyword evidence="5" id="KW-0010">Activator</keyword>
<feature type="compositionally biased region" description="Basic and acidic residues" evidence="11">
    <location>
        <begin position="178"/>
        <end position="189"/>
    </location>
</feature>
<feature type="compositionally biased region" description="Basic and acidic residues" evidence="11">
    <location>
        <begin position="94"/>
        <end position="104"/>
    </location>
</feature>
<dbReference type="Pfam" id="PF15693">
    <property type="entry name" value="Med26_C"/>
    <property type="match status" value="1"/>
</dbReference>
<accession>A0A3Q0DGG1</accession>
<dbReference type="InterPro" id="IPR031417">
    <property type="entry name" value="Med26_Mid"/>
</dbReference>
<reference evidence="14" key="1">
    <citation type="submission" date="2025-08" db="UniProtKB">
        <authorList>
            <consortium name="RefSeq"/>
        </authorList>
    </citation>
    <scope>IDENTIFICATION</scope>
</reference>
<dbReference type="GO" id="GO:0003712">
    <property type="term" value="F:transcription coregulator activity"/>
    <property type="evidence" value="ECO:0007669"/>
    <property type="project" value="TreeGrafter"/>
</dbReference>
<evidence type="ECO:0000256" key="2">
    <source>
        <dbReference type="ARBA" id="ARBA00009681"/>
    </source>
</evidence>
<dbReference type="AlphaFoldDB" id="A0A3Q0DGG1"/>
<evidence type="ECO:0000256" key="9">
    <source>
        <dbReference type="ARBA" id="ARBA00031968"/>
    </source>
</evidence>
<protein>
    <recommendedName>
        <fullName evidence="3">Mediator of RNA polymerase II transcription subunit 26</fullName>
    </recommendedName>
    <alternativeName>
        <fullName evidence="8">Cofactor required for Sp1 transcriptional activation subunit 7</fullName>
    </alternativeName>
    <alternativeName>
        <fullName evidence="9">Mediator complex subunit 26</fullName>
    </alternativeName>
</protein>
<dbReference type="InterPro" id="IPR003617">
    <property type="entry name" value="TFIIS/CRSP70_N_sub"/>
</dbReference>
<keyword evidence="7 10" id="KW-0539">Nucleus</keyword>
<feature type="domain" description="TFIIS N-terminal" evidence="12">
    <location>
        <begin position="1"/>
        <end position="60"/>
    </location>
</feature>
<evidence type="ECO:0000256" key="3">
    <source>
        <dbReference type="ARBA" id="ARBA00019686"/>
    </source>
</evidence>
<feature type="region of interest" description="Disordered" evidence="11">
    <location>
        <begin position="392"/>
        <end position="443"/>
    </location>
</feature>
<evidence type="ECO:0000313" key="13">
    <source>
        <dbReference type="Proteomes" id="UP000189704"/>
    </source>
</evidence>
<dbReference type="InterPro" id="IPR035441">
    <property type="entry name" value="TFIIS/LEDGF_dom_sf"/>
</dbReference>
<dbReference type="GeneID" id="103250190"/>
<evidence type="ECO:0000256" key="6">
    <source>
        <dbReference type="ARBA" id="ARBA00023163"/>
    </source>
</evidence>
<keyword evidence="13" id="KW-1185">Reference proteome</keyword>
<dbReference type="InterPro" id="IPR042376">
    <property type="entry name" value="MED26"/>
</dbReference>
<comment type="subcellular location">
    <subcellularLocation>
        <location evidence="1 10">Nucleus</location>
    </subcellularLocation>
</comment>
<evidence type="ECO:0000256" key="8">
    <source>
        <dbReference type="ARBA" id="ARBA00030125"/>
    </source>
</evidence>
<dbReference type="PANTHER" id="PTHR15201">
    <property type="entry name" value="CRSP70"/>
    <property type="match status" value="1"/>
</dbReference>
<organism evidence="13 14">
    <name type="scientific">Carlito syrichta</name>
    <name type="common">Philippine tarsier</name>
    <name type="synonym">Tarsius syrichta</name>
    <dbReference type="NCBI Taxonomy" id="1868482"/>
    <lineage>
        <taxon>Eukaryota</taxon>
        <taxon>Metazoa</taxon>
        <taxon>Chordata</taxon>
        <taxon>Craniata</taxon>
        <taxon>Vertebrata</taxon>
        <taxon>Euteleostomi</taxon>
        <taxon>Mammalia</taxon>
        <taxon>Eutheria</taxon>
        <taxon>Euarchontoglires</taxon>
        <taxon>Primates</taxon>
        <taxon>Haplorrhini</taxon>
        <taxon>Tarsiiformes</taxon>
        <taxon>Tarsiidae</taxon>
        <taxon>Carlito</taxon>
    </lineage>
</organism>
<dbReference type="Pfam" id="PF08711">
    <property type="entry name" value="Med26"/>
    <property type="match status" value="1"/>
</dbReference>
<evidence type="ECO:0000256" key="7">
    <source>
        <dbReference type="ARBA" id="ARBA00023242"/>
    </source>
</evidence>
<evidence type="ECO:0000256" key="5">
    <source>
        <dbReference type="ARBA" id="ARBA00023159"/>
    </source>
</evidence>
<dbReference type="GO" id="GO:0010628">
    <property type="term" value="P:positive regulation of gene expression"/>
    <property type="evidence" value="ECO:0007669"/>
    <property type="project" value="TreeGrafter"/>
</dbReference>
<evidence type="ECO:0000313" key="14">
    <source>
        <dbReference type="RefSeq" id="XP_021563569.1"/>
    </source>
</evidence>
<evidence type="ECO:0000256" key="11">
    <source>
        <dbReference type="SAM" id="MobiDB-lite"/>
    </source>
</evidence>
<dbReference type="PROSITE" id="PS51319">
    <property type="entry name" value="TFIIS_N"/>
    <property type="match status" value="1"/>
</dbReference>
<keyword evidence="6" id="KW-0804">Transcription</keyword>
<dbReference type="FunFam" id="1.20.930.10:FF:000026">
    <property type="entry name" value="Alginate regulatory protein AlgR3, putative"/>
    <property type="match status" value="1"/>
</dbReference>
<dbReference type="GO" id="GO:0006357">
    <property type="term" value="P:regulation of transcription by RNA polymerase II"/>
    <property type="evidence" value="ECO:0007669"/>
    <property type="project" value="InterPro"/>
</dbReference>
<dbReference type="Pfam" id="PF15694">
    <property type="entry name" value="Med26_M"/>
    <property type="match status" value="1"/>
</dbReference>
<dbReference type="CTD" id="9441"/>
<feature type="compositionally biased region" description="Basic and acidic residues" evidence="11">
    <location>
        <begin position="423"/>
        <end position="434"/>
    </location>
</feature>
<dbReference type="PANTHER" id="PTHR15201:SF1">
    <property type="entry name" value="MEDIATOR OF RNA POLYMERASE II TRANSCRIPTION SUBUNIT 26"/>
    <property type="match status" value="1"/>
</dbReference>
<evidence type="ECO:0000256" key="1">
    <source>
        <dbReference type="ARBA" id="ARBA00004123"/>
    </source>
</evidence>
<dbReference type="CDD" id="cd00183">
    <property type="entry name" value="TFIIS_I"/>
    <property type="match status" value="1"/>
</dbReference>
<proteinExistence type="inferred from homology"/>
<gene>
    <name evidence="14" type="primary">MED26</name>
</gene>
<evidence type="ECO:0000256" key="10">
    <source>
        <dbReference type="PROSITE-ProRule" id="PRU00649"/>
    </source>
</evidence>